<evidence type="ECO:0000259" key="3">
    <source>
        <dbReference type="PROSITE" id="PS50222"/>
    </source>
</evidence>
<dbReference type="EnsemblPlants" id="Solyc11g071760.2.1">
    <property type="protein sequence ID" value="Solyc11g071760.2.1"/>
    <property type="gene ID" value="Solyc11g071760.2"/>
</dbReference>
<evidence type="ECO:0000313" key="5">
    <source>
        <dbReference type="Proteomes" id="UP000004994"/>
    </source>
</evidence>
<dbReference type="InterPro" id="IPR050145">
    <property type="entry name" value="Centrin_CML-like"/>
</dbReference>
<dbReference type="Pfam" id="PF13499">
    <property type="entry name" value="EF-hand_7"/>
    <property type="match status" value="3"/>
</dbReference>
<feature type="domain" description="EF-hand" evidence="3">
    <location>
        <begin position="440"/>
        <end position="471"/>
    </location>
</feature>
<feature type="domain" description="EF-hand" evidence="3">
    <location>
        <begin position="201"/>
        <end position="224"/>
    </location>
</feature>
<sequence>MVLVTVSMAEKGSFFSRLRKRFFLKKANTPKKEHESVTTTTTITSTSTIDRLSVSDSNSGELERVFTYFDENGDGKVSPMELRRCMKAVGGEITVEEAEMVVRLSDSDGDGLLGFEDFTKLMEGMEEERNKESELMGAFGMYEMEGYITPKSLKMMLSRLGESTSIDKCKVMIRRFDTNGDGVLSFDEFKVMMTIRVFTYFDENGDGKVSPMELRRCMKAVGGEITVKEAEMVVRLSDSDGDGLLGFEDFTKLMEGMEEKRNKESELMGAFGMYEMEGYITPKSLKMMLSRLGESTSIDKCKVMIRRFDINGDGVLTTTTTNCVPVSDNGGSSNKGELERVFTYFDENGDGKVSPAELRKCVKAVGGELTVEEAEMAVRLSDSDGDGLLGIEDFTKLMEGMEEERNKEGELMGAFGMYETEGYITPKSLKNMLSRLGESTSIDNCKAMIRRFDLNGDGVLSFDEFKVMMTT</sequence>
<dbReference type="CDD" id="cd00051">
    <property type="entry name" value="EFh"/>
    <property type="match status" value="5"/>
</dbReference>
<dbReference type="AlphaFoldDB" id="A0A3Q7J119"/>
<dbReference type="GO" id="GO:0005737">
    <property type="term" value="C:cytoplasm"/>
    <property type="evidence" value="ECO:0000318"/>
    <property type="project" value="GO_Central"/>
</dbReference>
<evidence type="ECO:0000256" key="2">
    <source>
        <dbReference type="ARBA" id="ARBA00022837"/>
    </source>
</evidence>
<keyword evidence="5" id="KW-1185">Reference proteome</keyword>
<accession>A0A3Q7J119</accession>
<keyword evidence="2" id="KW-0106">Calcium</keyword>
<evidence type="ECO:0000313" key="4">
    <source>
        <dbReference type="EnsemblPlants" id="Solyc11g071760.2.1"/>
    </source>
</evidence>
<organism evidence="4">
    <name type="scientific">Solanum lycopersicum</name>
    <name type="common">Tomato</name>
    <name type="synonym">Lycopersicon esculentum</name>
    <dbReference type="NCBI Taxonomy" id="4081"/>
    <lineage>
        <taxon>Eukaryota</taxon>
        <taxon>Viridiplantae</taxon>
        <taxon>Streptophyta</taxon>
        <taxon>Embryophyta</taxon>
        <taxon>Tracheophyta</taxon>
        <taxon>Spermatophyta</taxon>
        <taxon>Magnoliopsida</taxon>
        <taxon>eudicotyledons</taxon>
        <taxon>Gunneridae</taxon>
        <taxon>Pentapetalae</taxon>
        <taxon>asterids</taxon>
        <taxon>lamiids</taxon>
        <taxon>Solanales</taxon>
        <taxon>Solanaceae</taxon>
        <taxon>Solanoideae</taxon>
        <taxon>Solaneae</taxon>
        <taxon>Solanum</taxon>
        <taxon>Solanum subgen. Lycopersicon</taxon>
    </lineage>
</organism>
<protein>
    <recommendedName>
        <fullName evidence="3">EF-hand domain-containing protein</fullName>
    </recommendedName>
</protein>
<feature type="domain" description="EF-hand" evidence="3">
    <location>
        <begin position="57"/>
        <end position="92"/>
    </location>
</feature>
<name>A0A3Q7J119_SOLLC</name>
<dbReference type="PROSITE" id="PS50222">
    <property type="entry name" value="EF_HAND_2"/>
    <property type="match status" value="8"/>
</dbReference>
<reference evidence="4" key="1">
    <citation type="journal article" date="2012" name="Nature">
        <title>The tomato genome sequence provides insights into fleshy fruit evolution.</title>
        <authorList>
            <consortium name="Tomato Genome Consortium"/>
        </authorList>
    </citation>
    <scope>NUCLEOTIDE SEQUENCE [LARGE SCALE GENOMIC DNA]</scope>
    <source>
        <strain evidence="4">cv. Heinz 1706</strain>
    </source>
</reference>
<evidence type="ECO:0000256" key="1">
    <source>
        <dbReference type="ARBA" id="ARBA00022737"/>
    </source>
</evidence>
<dbReference type="Gramene" id="Solyc11g071760.2.1">
    <property type="protein sequence ID" value="Solyc11g071760.2.1"/>
    <property type="gene ID" value="Solyc11g071760.2"/>
</dbReference>
<dbReference type="SUPFAM" id="SSF47473">
    <property type="entry name" value="EF-hand"/>
    <property type="match status" value="3"/>
</dbReference>
<dbReference type="Proteomes" id="UP000004994">
    <property type="component" value="Chromosome 11"/>
</dbReference>
<dbReference type="SMART" id="SM00054">
    <property type="entry name" value="EFh"/>
    <property type="match status" value="8"/>
</dbReference>
<dbReference type="GO" id="GO:0030234">
    <property type="term" value="F:enzyme regulator activity"/>
    <property type="evidence" value="ECO:0000318"/>
    <property type="project" value="GO_Central"/>
</dbReference>
<reference evidence="4" key="2">
    <citation type="submission" date="2019-01" db="UniProtKB">
        <authorList>
            <consortium name="EnsemblPlants"/>
        </authorList>
    </citation>
    <scope>IDENTIFICATION</scope>
    <source>
        <strain evidence="4">cv. Heinz 1706</strain>
    </source>
</reference>
<feature type="domain" description="EF-hand" evidence="3">
    <location>
        <begin position="369"/>
        <end position="404"/>
    </location>
</feature>
<dbReference type="InterPro" id="IPR002048">
    <property type="entry name" value="EF_hand_dom"/>
</dbReference>
<dbReference type="InterPro" id="IPR011992">
    <property type="entry name" value="EF-hand-dom_pair"/>
</dbReference>
<feature type="domain" description="EF-hand" evidence="3">
    <location>
        <begin position="93"/>
        <end position="128"/>
    </location>
</feature>
<feature type="domain" description="EF-hand" evidence="3">
    <location>
        <begin position="333"/>
        <end position="368"/>
    </location>
</feature>
<dbReference type="OMA" id="MNKEMLE"/>
<dbReference type="InParanoid" id="A0A3Q7J119"/>
<dbReference type="PANTHER" id="PTHR23050">
    <property type="entry name" value="CALCIUM BINDING PROTEIN"/>
    <property type="match status" value="1"/>
</dbReference>
<proteinExistence type="predicted"/>
<feature type="domain" description="EF-hand" evidence="3">
    <location>
        <begin position="164"/>
        <end position="199"/>
    </location>
</feature>
<dbReference type="InterPro" id="IPR018247">
    <property type="entry name" value="EF_Hand_1_Ca_BS"/>
</dbReference>
<dbReference type="FunFam" id="1.10.238.10:FF:000341">
    <property type="entry name" value="Putative calcium-binding protein CML19"/>
    <property type="match status" value="3"/>
</dbReference>
<dbReference type="Gene3D" id="1.10.238.10">
    <property type="entry name" value="EF-hand"/>
    <property type="match status" value="5"/>
</dbReference>
<keyword evidence="1" id="KW-0677">Repeat</keyword>
<feature type="domain" description="EF-hand" evidence="3">
    <location>
        <begin position="225"/>
        <end position="260"/>
    </location>
</feature>
<dbReference type="PaxDb" id="4081-Solyc11g071760.1.1"/>
<dbReference type="PROSITE" id="PS00018">
    <property type="entry name" value="EF_HAND_1"/>
    <property type="match status" value="8"/>
</dbReference>
<dbReference type="STRING" id="4081.A0A3Q7J119"/>
<dbReference type="GO" id="GO:0005509">
    <property type="term" value="F:calcium ion binding"/>
    <property type="evidence" value="ECO:0000318"/>
    <property type="project" value="GO_Central"/>
</dbReference>
<dbReference type="Pfam" id="PF13833">
    <property type="entry name" value="EF-hand_8"/>
    <property type="match status" value="3"/>
</dbReference>